<dbReference type="AlphaFoldDB" id="A0A016QR03"/>
<dbReference type="STRING" id="1476583.DEIPH_ctg023orf0016"/>
<dbReference type="RefSeq" id="WP_034356122.1">
    <property type="nucleotide sequence ID" value="NZ_JHAC01000023.1"/>
</dbReference>
<dbReference type="OrthoDB" id="54092at2"/>
<keyword evidence="3" id="KW-1185">Reference proteome</keyword>
<dbReference type="InterPro" id="IPR013783">
    <property type="entry name" value="Ig-like_fold"/>
</dbReference>
<dbReference type="Gene3D" id="2.60.40.10">
    <property type="entry name" value="Immunoglobulins"/>
    <property type="match status" value="1"/>
</dbReference>
<organism evidence="2 3">
    <name type="scientific">Deinococcus phoenicis</name>
    <dbReference type="NCBI Taxonomy" id="1476583"/>
    <lineage>
        <taxon>Bacteria</taxon>
        <taxon>Thermotogati</taxon>
        <taxon>Deinococcota</taxon>
        <taxon>Deinococci</taxon>
        <taxon>Deinococcales</taxon>
        <taxon>Deinococcaceae</taxon>
        <taxon>Deinococcus</taxon>
    </lineage>
</organism>
<evidence type="ECO:0000313" key="3">
    <source>
        <dbReference type="Proteomes" id="UP000020492"/>
    </source>
</evidence>
<sequence length="972" mass="101176">MKKNMALMALTGILTLASCGGNTPTDNSGTQVVDRTLTVNLTGGVTSAPITVTDTNGVTSSFTVNNGQVLTLKNKKYTVTGGTVNGYTSPNSQTADLTNGNGSVTLNYTASNPGTNPNPNPNPSAVLNITSPTNGASVTMNQAIQVTFTTSAALTGVTCTIADGTAVNASSSTSGGFCTVTPTVAGSNVITVSGKDANGNTVSSSVAVDAKAPATPATSNISFDPTQELTLTNEGIVIDAVNGWRRIGQGVSTPGNPDTNVDVYVKGTVNVSYTAAAGSKVEIILARTTGSDVPTNDDIQAGDVLRAVASANGPVTAQLDTRRLGEFEAVREWLVFRVNGTAVSFQPVIADNKGPQQADPEFNGVSNGYSALRRNYNGTNINFARGDINLFTSNPSLQDREYGQAPYGASFLQRRPAGFESIRYYLVPETAFNDNGLQDSDEMRRAQAIKSVATVKSAAILEPGSDRSTAFSSMIGSGSQTTVGTAQRALDNVNYRIYTIVRDQLGNETASASYETIRFDNVGPVITGSALRDTSALPFPSLEPERCLSDIATVNLGGATDNEGGIGVIGQPTFNIGGINLTNGEAFDTNRLADGQYKIDYGTLTDALGNPATGAVNNTVFIDNTDPTVNFNRPALQSVVNSGERVSVESSASDGGCGVYEARLFWDTNISTNGAPGAIDDGTTDTIGHPVQFARRTADAGSSSMSLNQGWNALQVPGEGGIVQLRAMVTDRAGNATIVSTPIVIVPKTGKIDNGAGVISTVTINNARPTLGLSDGYLRNTSAVFGNTSNTIAGLGANGTVLVVNTTGNSTLDNNLTLDATGTFTTNGFPNQPLPSPTPNLVEKINAVMAYGRFDAAQWAAIRDYQRAGDPTLTSPNATNSGLANQRVTNWSIRSPWVALGDSATADNKQQYTFTSNLLNDFYNNRGFPNTGNDDAVLSTDAVSYDQFNGIVTDTAGSYSFFGEEADTTATP</sequence>
<evidence type="ECO:0000313" key="2">
    <source>
        <dbReference type="EMBL" id="EYB68431.1"/>
    </source>
</evidence>
<gene>
    <name evidence="2" type="ORF">DEIPH_ctg023orf0016</name>
</gene>
<keyword evidence="1" id="KW-0732">Signal</keyword>
<dbReference type="EMBL" id="JHAC01000023">
    <property type="protein sequence ID" value="EYB68431.1"/>
    <property type="molecule type" value="Genomic_DNA"/>
</dbReference>
<dbReference type="PROSITE" id="PS51257">
    <property type="entry name" value="PROKAR_LIPOPROTEIN"/>
    <property type="match status" value="1"/>
</dbReference>
<name>A0A016QR03_9DEIO</name>
<accession>A0A016QR03</accession>
<protein>
    <submittedName>
        <fullName evidence="2">Hexagonally packed intermediate-layer surface protein</fullName>
    </submittedName>
</protein>
<feature type="signal peptide" evidence="1">
    <location>
        <begin position="1"/>
        <end position="20"/>
    </location>
</feature>
<reference evidence="2 3" key="1">
    <citation type="submission" date="2014-03" db="EMBL/GenBank/DDBJ databases">
        <title>Draft genome sequence of Deinococcus phoenicis 1P10ME.</title>
        <authorList>
            <person name="Stepanov V.G."/>
            <person name="Vaishampayan P."/>
            <person name="Venkateswaran K."/>
            <person name="Fox G.E."/>
        </authorList>
    </citation>
    <scope>NUCLEOTIDE SEQUENCE [LARGE SCALE GENOMIC DNA]</scope>
    <source>
        <strain evidence="2 3">1P10ME</strain>
    </source>
</reference>
<feature type="chain" id="PRO_5001488324" evidence="1">
    <location>
        <begin position="21"/>
        <end position="972"/>
    </location>
</feature>
<comment type="caution">
    <text evidence="2">The sequence shown here is derived from an EMBL/GenBank/DDBJ whole genome shotgun (WGS) entry which is preliminary data.</text>
</comment>
<proteinExistence type="predicted"/>
<dbReference type="PATRIC" id="fig|1476583.3.peg.1455"/>
<dbReference type="Proteomes" id="UP000020492">
    <property type="component" value="Unassembled WGS sequence"/>
</dbReference>
<evidence type="ECO:0000256" key="1">
    <source>
        <dbReference type="SAM" id="SignalP"/>
    </source>
</evidence>